<evidence type="ECO:0000256" key="1">
    <source>
        <dbReference type="SAM" id="Coils"/>
    </source>
</evidence>
<accession>A0ABW6XYN5</accession>
<dbReference type="EMBL" id="JBIBDZ010000011">
    <property type="protein sequence ID" value="MFF5922620.1"/>
    <property type="molecule type" value="Genomic_DNA"/>
</dbReference>
<feature type="coiled-coil region" evidence="1">
    <location>
        <begin position="25"/>
        <end position="80"/>
    </location>
</feature>
<evidence type="ECO:0000313" key="3">
    <source>
        <dbReference type="Proteomes" id="UP001602370"/>
    </source>
</evidence>
<dbReference type="Proteomes" id="UP001602370">
    <property type="component" value="Unassembled WGS sequence"/>
</dbReference>
<protein>
    <recommendedName>
        <fullName evidence="4">Cytoplasmic protein</fullName>
    </recommendedName>
</protein>
<comment type="caution">
    <text evidence="2">The sequence shown here is derived from an EMBL/GenBank/DDBJ whole genome shotgun (WGS) entry which is preliminary data.</text>
</comment>
<keyword evidence="1" id="KW-0175">Coiled coil</keyword>
<organism evidence="2 3">
    <name type="scientific">Streptomyces flavochromogenes</name>
    <dbReference type="NCBI Taxonomy" id="68199"/>
    <lineage>
        <taxon>Bacteria</taxon>
        <taxon>Bacillati</taxon>
        <taxon>Actinomycetota</taxon>
        <taxon>Actinomycetes</taxon>
        <taxon>Kitasatosporales</taxon>
        <taxon>Streptomycetaceae</taxon>
        <taxon>Streptomyces</taxon>
    </lineage>
</organism>
<name>A0ABW6XYN5_9ACTN</name>
<gene>
    <name evidence="2" type="ORF">ACFY8C_30455</name>
</gene>
<reference evidence="2 3" key="1">
    <citation type="submission" date="2024-10" db="EMBL/GenBank/DDBJ databases">
        <title>The Natural Products Discovery Center: Release of the First 8490 Sequenced Strains for Exploring Actinobacteria Biosynthetic Diversity.</title>
        <authorList>
            <person name="Kalkreuter E."/>
            <person name="Kautsar S.A."/>
            <person name="Yang D."/>
            <person name="Bader C.D."/>
            <person name="Teijaro C.N."/>
            <person name="Fluegel L."/>
            <person name="Davis C.M."/>
            <person name="Simpson J.R."/>
            <person name="Lauterbach L."/>
            <person name="Steele A.D."/>
            <person name="Gui C."/>
            <person name="Meng S."/>
            <person name="Li G."/>
            <person name="Viehrig K."/>
            <person name="Ye F."/>
            <person name="Su P."/>
            <person name="Kiefer A.F."/>
            <person name="Nichols A."/>
            <person name="Cepeda A.J."/>
            <person name="Yan W."/>
            <person name="Fan B."/>
            <person name="Jiang Y."/>
            <person name="Adhikari A."/>
            <person name="Zheng C.-J."/>
            <person name="Schuster L."/>
            <person name="Cowan T.M."/>
            <person name="Smanski M.J."/>
            <person name="Chevrette M.G."/>
            <person name="De Carvalho L.P.S."/>
            <person name="Shen B."/>
        </authorList>
    </citation>
    <scope>NUCLEOTIDE SEQUENCE [LARGE SCALE GENOMIC DNA]</scope>
    <source>
        <strain evidence="2 3">NPDC012605</strain>
    </source>
</reference>
<dbReference type="RefSeq" id="WP_388309956.1">
    <property type="nucleotide sequence ID" value="NZ_JBIBDZ010000011.1"/>
</dbReference>
<evidence type="ECO:0008006" key="4">
    <source>
        <dbReference type="Google" id="ProtNLM"/>
    </source>
</evidence>
<keyword evidence="3" id="KW-1185">Reference proteome</keyword>
<evidence type="ECO:0000313" key="2">
    <source>
        <dbReference type="EMBL" id="MFF5922620.1"/>
    </source>
</evidence>
<sequence length="85" mass="9474">MNPPPPEETGCQMMKRLAKELEKGIEKSGKLAQELRTRIAGLEAQANPDQAQIDALKQALERLEQKIEDDRVALSDLETVISENC</sequence>
<proteinExistence type="predicted"/>